<dbReference type="EMBL" id="BOQT01000018">
    <property type="protein sequence ID" value="GIN22646.1"/>
    <property type="molecule type" value="Genomic_DNA"/>
</dbReference>
<organism evidence="1 2">
    <name type="scientific">Siminovitchia fordii</name>
    <dbReference type="NCBI Taxonomy" id="254759"/>
    <lineage>
        <taxon>Bacteria</taxon>
        <taxon>Bacillati</taxon>
        <taxon>Bacillota</taxon>
        <taxon>Bacilli</taxon>
        <taxon>Bacillales</taxon>
        <taxon>Bacillaceae</taxon>
        <taxon>Siminovitchia</taxon>
    </lineage>
</organism>
<accession>A0ABQ4KAK8</accession>
<name>A0ABQ4KAK8_9BACI</name>
<sequence>MRSENLAHARIGAIGKNNFGSTMKVIEYQGHSDILVKFDKGKPVHTSWQAFCKGNVRYVYDLTVYGVGYIGEGEYMPSLNRKDTPQYKTWSSMIKRCYSKRFIETNPAYLNCSVTAEWHNFQNFAKWYDDNYYEINGETICLDKDILKKGNKEYSPDTCVFVPESINKLFIKNEAKRGYLPVGVYLRSDGRKHPYQIIIGKGKNRINGKYKTLDEAFQAYKIHKEALIKKTANEYKNKIPLNLYEAMLNYNVEIND</sequence>
<gene>
    <name evidence="1" type="ORF">J1TS3_37800</name>
</gene>
<evidence type="ECO:0000313" key="2">
    <source>
        <dbReference type="Proteomes" id="UP000680279"/>
    </source>
</evidence>
<comment type="caution">
    <text evidence="1">The sequence shown here is derived from an EMBL/GenBank/DDBJ whole genome shotgun (WGS) entry which is preliminary data.</text>
</comment>
<protein>
    <recommendedName>
        <fullName evidence="3">AP2/ERF domain-containing protein</fullName>
    </recommendedName>
</protein>
<reference evidence="1 2" key="1">
    <citation type="submission" date="2021-03" db="EMBL/GenBank/DDBJ databases">
        <title>Antimicrobial resistance genes in bacteria isolated from Japanese honey, and their potential for conferring macrolide and lincosamide resistance in the American foulbrood pathogen Paenibacillus larvae.</title>
        <authorList>
            <person name="Okamoto M."/>
            <person name="Kumagai M."/>
            <person name="Kanamori H."/>
            <person name="Takamatsu D."/>
        </authorList>
    </citation>
    <scope>NUCLEOTIDE SEQUENCE [LARGE SCALE GENOMIC DNA]</scope>
    <source>
        <strain evidence="1 2">J1TS3</strain>
    </source>
</reference>
<evidence type="ECO:0008006" key="3">
    <source>
        <dbReference type="Google" id="ProtNLM"/>
    </source>
</evidence>
<keyword evidence="2" id="KW-1185">Reference proteome</keyword>
<dbReference type="RefSeq" id="WP_212963756.1">
    <property type="nucleotide sequence ID" value="NZ_BOQT01000018.1"/>
</dbReference>
<proteinExistence type="predicted"/>
<evidence type="ECO:0000313" key="1">
    <source>
        <dbReference type="EMBL" id="GIN22646.1"/>
    </source>
</evidence>
<dbReference type="Proteomes" id="UP000680279">
    <property type="component" value="Unassembled WGS sequence"/>
</dbReference>